<dbReference type="EMBL" id="ODYU01000065">
    <property type="protein sequence ID" value="SOQ34199.1"/>
    <property type="molecule type" value="Genomic_DNA"/>
</dbReference>
<dbReference type="AlphaFoldDB" id="A0A2H1V058"/>
<keyword evidence="1" id="KW-0732">Signal</keyword>
<sequence>MKFLHLVMLLIFSSFVANAVVKRSLELCPLYDNRFLPYYMGLITHMVKIVTRSLELYTVYGNRLTPYYMGLITQMEENHPMTSPALGKARGSVRLLMTKNHPVPTPAFQAGALGAFPPEMSYATLLRLTPVIFIGRHSLALVETDSAKLCFLYEKMRAMDGFSAIAYSNFTFFPHRYIAYILSCVTRNTYRSHKELLRTGIELAVAGCVAVMVAIEPTMQSKAGNALVTPLVFQVSMGGGDCLPSEFFTRDLLCYVAVDVFGYHHSYSLVHIAKHWWKWVQLRYVFYMERFVLWIASLLSIHRIFDFKSTIYGLIEINAFEFDV</sequence>
<reference evidence="2" key="1">
    <citation type="submission" date="2016-07" db="EMBL/GenBank/DDBJ databases">
        <authorList>
            <person name="Bretaudeau A."/>
        </authorList>
    </citation>
    <scope>NUCLEOTIDE SEQUENCE</scope>
    <source>
        <strain evidence="2">Rice</strain>
        <tissue evidence="2">Whole body</tissue>
    </source>
</reference>
<name>A0A2H1V058_SPOFR</name>
<evidence type="ECO:0000256" key="1">
    <source>
        <dbReference type="SAM" id="SignalP"/>
    </source>
</evidence>
<organism evidence="2">
    <name type="scientific">Spodoptera frugiperda</name>
    <name type="common">Fall armyworm</name>
    <dbReference type="NCBI Taxonomy" id="7108"/>
    <lineage>
        <taxon>Eukaryota</taxon>
        <taxon>Metazoa</taxon>
        <taxon>Ecdysozoa</taxon>
        <taxon>Arthropoda</taxon>
        <taxon>Hexapoda</taxon>
        <taxon>Insecta</taxon>
        <taxon>Pterygota</taxon>
        <taxon>Neoptera</taxon>
        <taxon>Endopterygota</taxon>
        <taxon>Lepidoptera</taxon>
        <taxon>Glossata</taxon>
        <taxon>Ditrysia</taxon>
        <taxon>Noctuoidea</taxon>
        <taxon>Noctuidae</taxon>
        <taxon>Amphipyrinae</taxon>
        <taxon>Spodoptera</taxon>
    </lineage>
</organism>
<feature type="signal peptide" evidence="1">
    <location>
        <begin position="1"/>
        <end position="19"/>
    </location>
</feature>
<protein>
    <submittedName>
        <fullName evidence="2">SFRICE_018023</fullName>
    </submittedName>
</protein>
<evidence type="ECO:0000313" key="2">
    <source>
        <dbReference type="EMBL" id="SOQ34199.1"/>
    </source>
</evidence>
<proteinExistence type="predicted"/>
<feature type="chain" id="PRO_5013574546" evidence="1">
    <location>
        <begin position="20"/>
        <end position="324"/>
    </location>
</feature>
<gene>
    <name evidence="2" type="ORF">SFRICE_018023</name>
</gene>
<accession>A0A2H1V058</accession>